<dbReference type="OrthoDB" id="9810664at2"/>
<dbReference type="RefSeq" id="WP_097277200.1">
    <property type="nucleotide sequence ID" value="NZ_OCNJ01000001.1"/>
</dbReference>
<dbReference type="NCBIfam" id="TIGR01926">
    <property type="entry name" value="peroxid_rel"/>
    <property type="match status" value="1"/>
</dbReference>
<sequence length="190" mass="21732">MPQPDHVIRLALPDDQELGEDLEKYFQVCEEKIGFVPNVLRAYTMKPNKLRSFSRHYNEIMLAESGLSKLEREMIAVVVSSANHCYYCLVAHGQAVRQLSGDAQLGEMLAMNYRAADLEPRQRRMLDFAWKLTTAPIDVDEADRQGLRDVGFSDADIFDIADTVGFYNYTNRVAHATEMMPNPDYHGRNR</sequence>
<name>A0A286G2C1_9PROT</name>
<protein>
    <submittedName>
        <fullName evidence="2">Uncharacterized peroxidase-related enzyme</fullName>
    </submittedName>
</protein>
<dbReference type="PANTHER" id="PTHR35446">
    <property type="entry name" value="SI:CH211-175M2.5"/>
    <property type="match status" value="1"/>
</dbReference>
<keyword evidence="3" id="KW-1185">Reference proteome</keyword>
<dbReference type="AlphaFoldDB" id="A0A286G2C1"/>
<gene>
    <name evidence="2" type="ORF">SAMN05421508_101303</name>
</gene>
<keyword evidence="2" id="KW-0560">Oxidoreductase</keyword>
<dbReference type="Gene3D" id="1.20.1290.10">
    <property type="entry name" value="AhpD-like"/>
    <property type="match status" value="1"/>
</dbReference>
<dbReference type="EMBL" id="OCNJ01000001">
    <property type="protein sequence ID" value="SOD89690.1"/>
    <property type="molecule type" value="Genomic_DNA"/>
</dbReference>
<dbReference type="Proteomes" id="UP000219621">
    <property type="component" value="Unassembled WGS sequence"/>
</dbReference>
<accession>A0A286G2C1</accession>
<evidence type="ECO:0000313" key="3">
    <source>
        <dbReference type="Proteomes" id="UP000219621"/>
    </source>
</evidence>
<dbReference type="SUPFAM" id="SSF69118">
    <property type="entry name" value="AhpD-like"/>
    <property type="match status" value="1"/>
</dbReference>
<dbReference type="InterPro" id="IPR004675">
    <property type="entry name" value="AhpD_core"/>
</dbReference>
<dbReference type="PANTHER" id="PTHR35446:SF2">
    <property type="entry name" value="CARBOXYMUCONOLACTONE DECARBOXYLASE-LIKE DOMAIN-CONTAINING PROTEIN"/>
    <property type="match status" value="1"/>
</dbReference>
<keyword evidence="2" id="KW-0575">Peroxidase</keyword>
<dbReference type="InterPro" id="IPR010195">
    <property type="entry name" value="Uncharacterised_peroxidase-rel"/>
</dbReference>
<dbReference type="InterPro" id="IPR003779">
    <property type="entry name" value="CMD-like"/>
</dbReference>
<proteinExistence type="predicted"/>
<evidence type="ECO:0000259" key="1">
    <source>
        <dbReference type="Pfam" id="PF02627"/>
    </source>
</evidence>
<evidence type="ECO:0000313" key="2">
    <source>
        <dbReference type="EMBL" id="SOD89690.1"/>
    </source>
</evidence>
<dbReference type="Pfam" id="PF02627">
    <property type="entry name" value="CMD"/>
    <property type="match status" value="1"/>
</dbReference>
<dbReference type="GO" id="GO:0051920">
    <property type="term" value="F:peroxiredoxin activity"/>
    <property type="evidence" value="ECO:0007669"/>
    <property type="project" value="InterPro"/>
</dbReference>
<reference evidence="2 3" key="1">
    <citation type="submission" date="2017-09" db="EMBL/GenBank/DDBJ databases">
        <authorList>
            <person name="Ehlers B."/>
            <person name="Leendertz F.H."/>
        </authorList>
    </citation>
    <scope>NUCLEOTIDE SEQUENCE [LARGE SCALE GENOMIC DNA]</scope>
    <source>
        <strain evidence="2 3">USBA 140</strain>
    </source>
</reference>
<feature type="domain" description="Carboxymuconolactone decarboxylase-like" evidence="1">
    <location>
        <begin position="52"/>
        <end position="99"/>
    </location>
</feature>
<dbReference type="InterPro" id="IPR029032">
    <property type="entry name" value="AhpD-like"/>
</dbReference>
<dbReference type="NCBIfam" id="TIGR00778">
    <property type="entry name" value="ahpD_dom"/>
    <property type="match status" value="1"/>
</dbReference>
<organism evidence="2 3">
    <name type="scientific">Caenispirillum bisanense</name>
    <dbReference type="NCBI Taxonomy" id="414052"/>
    <lineage>
        <taxon>Bacteria</taxon>
        <taxon>Pseudomonadati</taxon>
        <taxon>Pseudomonadota</taxon>
        <taxon>Alphaproteobacteria</taxon>
        <taxon>Rhodospirillales</taxon>
        <taxon>Novispirillaceae</taxon>
        <taxon>Caenispirillum</taxon>
    </lineage>
</organism>
<dbReference type="Gene3D" id="1.20.5.810">
    <property type="entry name" value="AhpD-like"/>
    <property type="match status" value="1"/>
</dbReference>